<dbReference type="VEuPathDB" id="VectorBase:PPAI007888"/>
<dbReference type="Gene3D" id="3.40.800.20">
    <property type="entry name" value="Histone deacetylase domain"/>
    <property type="match status" value="1"/>
</dbReference>
<comment type="catalytic activity">
    <reaction evidence="1">
        <text>N(6)-acetyl-L-lysyl-[histone] + H2O = L-lysyl-[histone] + acetate</text>
        <dbReference type="Rhea" id="RHEA:58196"/>
        <dbReference type="Rhea" id="RHEA-COMP:9845"/>
        <dbReference type="Rhea" id="RHEA-COMP:11338"/>
        <dbReference type="ChEBI" id="CHEBI:15377"/>
        <dbReference type="ChEBI" id="CHEBI:29969"/>
        <dbReference type="ChEBI" id="CHEBI:30089"/>
        <dbReference type="ChEBI" id="CHEBI:61930"/>
        <dbReference type="EC" id="3.5.1.98"/>
    </reaction>
</comment>
<accession>A0A1B0DIA4</accession>
<dbReference type="AlphaFoldDB" id="A0A1B0DIA4"/>
<dbReference type="InterPro" id="IPR023696">
    <property type="entry name" value="Ureohydrolase_dom_sf"/>
</dbReference>
<dbReference type="PANTHER" id="PTHR10625:SF38">
    <property type="entry name" value="HISTONE DEACETYLASE 6, ISOFORM G"/>
    <property type="match status" value="1"/>
</dbReference>
<evidence type="ECO:0000256" key="1">
    <source>
        <dbReference type="ARBA" id="ARBA00048287"/>
    </source>
</evidence>
<dbReference type="InterPro" id="IPR000286">
    <property type="entry name" value="HDACs"/>
</dbReference>
<evidence type="ECO:0000313" key="4">
    <source>
        <dbReference type="Proteomes" id="UP000092462"/>
    </source>
</evidence>
<evidence type="ECO:0000313" key="3">
    <source>
        <dbReference type="EnsemblMetazoa" id="PPAI007888-PA"/>
    </source>
</evidence>
<proteinExistence type="predicted"/>
<name>A0A1B0DIA4_PHLPP</name>
<dbReference type="SUPFAM" id="SSF52768">
    <property type="entry name" value="Arginase/deacetylase"/>
    <property type="match status" value="1"/>
</dbReference>
<dbReference type="InterPro" id="IPR023801">
    <property type="entry name" value="His_deacetylse_dom"/>
</dbReference>
<dbReference type="GO" id="GO:0000118">
    <property type="term" value="C:histone deacetylase complex"/>
    <property type="evidence" value="ECO:0007669"/>
    <property type="project" value="TreeGrafter"/>
</dbReference>
<dbReference type="EnsemblMetazoa" id="PPAI007888-RA">
    <property type="protein sequence ID" value="PPAI007888-PA"/>
    <property type="gene ID" value="PPAI007888"/>
</dbReference>
<dbReference type="PANTHER" id="PTHR10625">
    <property type="entry name" value="HISTONE DEACETYLASE HDAC1-RELATED"/>
    <property type="match status" value="1"/>
</dbReference>
<dbReference type="GO" id="GO:0040029">
    <property type="term" value="P:epigenetic regulation of gene expression"/>
    <property type="evidence" value="ECO:0007669"/>
    <property type="project" value="TreeGrafter"/>
</dbReference>
<evidence type="ECO:0000259" key="2">
    <source>
        <dbReference type="Pfam" id="PF00850"/>
    </source>
</evidence>
<dbReference type="Proteomes" id="UP000092462">
    <property type="component" value="Unassembled WGS sequence"/>
</dbReference>
<keyword evidence="4" id="KW-1185">Reference proteome</keyword>
<dbReference type="PRINTS" id="PR01270">
    <property type="entry name" value="HDASUPER"/>
</dbReference>
<protein>
    <recommendedName>
        <fullName evidence="2">Histone deacetylase domain-containing protein</fullName>
    </recommendedName>
</protein>
<dbReference type="InterPro" id="IPR037138">
    <property type="entry name" value="His_deacetylse_dom_sf"/>
</dbReference>
<dbReference type="VEuPathDB" id="VectorBase:PPAPM1_010980"/>
<dbReference type="EMBL" id="AJVK01015494">
    <property type="status" value="NOT_ANNOTATED_CDS"/>
    <property type="molecule type" value="Genomic_DNA"/>
</dbReference>
<reference evidence="3" key="1">
    <citation type="submission" date="2022-08" db="UniProtKB">
        <authorList>
            <consortium name="EnsemblMetazoa"/>
        </authorList>
    </citation>
    <scope>IDENTIFICATION</scope>
    <source>
        <strain evidence="3">Israel</strain>
    </source>
</reference>
<dbReference type="GO" id="GO:0141221">
    <property type="term" value="F:histone deacetylase activity, hydrolytic mechanism"/>
    <property type="evidence" value="ECO:0007669"/>
    <property type="project" value="UniProtKB-EC"/>
</dbReference>
<sequence length="174" mass="19578">MAIIRPPGHHAMKAEFNGYCFFNNVAIAAEEILRRGDIKRILIVDWDIHHGQGTQRMFYDDPRVLYFSIHRYENGAFWPNLRESDFDWVGEGAGRGFNFNLPLNQTGMTNADYLAIFQQILLPVAIEFQPQLVIVSAGYDAAYGCPEFAPNLVIVSAGYDSALGDEKVVGYTII</sequence>
<dbReference type="Pfam" id="PF00850">
    <property type="entry name" value="Hist_deacetyl"/>
    <property type="match status" value="1"/>
</dbReference>
<feature type="domain" description="Histone deacetylase" evidence="2">
    <location>
        <begin position="2"/>
        <end position="144"/>
    </location>
</feature>
<organism evidence="3 4">
    <name type="scientific">Phlebotomus papatasi</name>
    <name type="common">Sandfly</name>
    <dbReference type="NCBI Taxonomy" id="29031"/>
    <lineage>
        <taxon>Eukaryota</taxon>
        <taxon>Metazoa</taxon>
        <taxon>Ecdysozoa</taxon>
        <taxon>Arthropoda</taxon>
        <taxon>Hexapoda</taxon>
        <taxon>Insecta</taxon>
        <taxon>Pterygota</taxon>
        <taxon>Neoptera</taxon>
        <taxon>Endopterygota</taxon>
        <taxon>Diptera</taxon>
        <taxon>Nematocera</taxon>
        <taxon>Psychodoidea</taxon>
        <taxon>Psychodidae</taxon>
        <taxon>Phlebotomus</taxon>
        <taxon>Phlebotomus</taxon>
    </lineage>
</organism>